<name>A0A1C7MCV2_GRIFR</name>
<keyword evidence="4" id="KW-0809">Transit peptide</keyword>
<dbReference type="PROSITE" id="PS51770">
    <property type="entry name" value="HOTDOG_ACOT"/>
    <property type="match status" value="2"/>
</dbReference>
<dbReference type="GO" id="GO:0006637">
    <property type="term" value="P:acyl-CoA metabolic process"/>
    <property type="evidence" value="ECO:0007669"/>
    <property type="project" value="TreeGrafter"/>
</dbReference>
<dbReference type="InterPro" id="IPR029069">
    <property type="entry name" value="HotDog_dom_sf"/>
</dbReference>
<gene>
    <name evidence="7" type="primary">ACOT9</name>
    <name evidence="7" type="ORF">A0H81_05392</name>
</gene>
<dbReference type="AlphaFoldDB" id="A0A1C7MCV2"/>
<accession>A0A1C7MCV2</accession>
<comment type="caution">
    <text evidence="7">The sequence shown here is derived from an EMBL/GenBank/DDBJ whole genome shotgun (WGS) entry which is preliminary data.</text>
</comment>
<evidence type="ECO:0000313" key="8">
    <source>
        <dbReference type="Proteomes" id="UP000092993"/>
    </source>
</evidence>
<dbReference type="STRING" id="5627.A0A1C7MCV2"/>
<feature type="domain" description="HotDog ACOT-type" evidence="6">
    <location>
        <begin position="142"/>
        <end position="269"/>
    </location>
</feature>
<comment type="similarity">
    <text evidence="1">Belongs to the acyl coenzyme A hydrolase family.</text>
</comment>
<reference evidence="7 8" key="1">
    <citation type="submission" date="2016-03" db="EMBL/GenBank/DDBJ databases">
        <title>Whole genome sequencing of Grifola frondosa 9006-11.</title>
        <authorList>
            <person name="Min B."/>
            <person name="Park H."/>
            <person name="Kim J.-G."/>
            <person name="Cho H."/>
            <person name="Oh Y.-L."/>
            <person name="Kong W.-S."/>
            <person name="Choi I.-G."/>
        </authorList>
    </citation>
    <scope>NUCLEOTIDE SEQUENCE [LARGE SCALE GENOMIC DNA]</scope>
    <source>
        <strain evidence="7 8">9006-11</strain>
    </source>
</reference>
<dbReference type="Proteomes" id="UP000092993">
    <property type="component" value="Unassembled WGS sequence"/>
</dbReference>
<evidence type="ECO:0000256" key="3">
    <source>
        <dbReference type="ARBA" id="ARBA00022801"/>
    </source>
</evidence>
<dbReference type="GO" id="GO:0047617">
    <property type="term" value="F:fatty acyl-CoA hydrolase activity"/>
    <property type="evidence" value="ECO:0007669"/>
    <property type="project" value="TreeGrafter"/>
</dbReference>
<protein>
    <submittedName>
        <fullName evidence="7">Acyl-coenzyme A thioesterase 9, mitochondrial</fullName>
    </submittedName>
</protein>
<dbReference type="OrthoDB" id="331699at2759"/>
<dbReference type="PANTHER" id="PTHR12655">
    <property type="entry name" value="ACYL-COA THIOESTERASE"/>
    <property type="match status" value="1"/>
</dbReference>
<dbReference type="EMBL" id="LUGG01000005">
    <property type="protein sequence ID" value="OBZ74437.1"/>
    <property type="molecule type" value="Genomic_DNA"/>
</dbReference>
<dbReference type="OMA" id="QFNYTFL"/>
<sequence>MLLSAGNSLAKTSARVCLSNLKRRLSRHLSVSIPVRNSTSTLSRSTELGAVEETQDVTTMDRLLTVAPHPSVTDWQARNPTLLIIRNVDFDCMSSEMPMRSRTLWSEALLRESLPPGPLAQHETPPPSAEERELTPRNMHDSYCELVLPFASSPQLLEQYTNASGGIRTGMLMEHLDSLAGSVAYKHMLGPGVNLSPRVQGFYVVTASVDRLDMLASLYPVRNMRLSGQVIHTGRSSMEVAVRMEALDEDGTEETVLLGRFCMVCRDARTHRSTPVHPLSISTPEDHMLFTIGEVHKNRRQSRASRSLNLVPPTSEEAEALHSLYLKYGRNRVNVAVTPDGERVWMGDTRVEKTLMMYPQERNVHQKIFGGYLMRLAYELGFANSVLFTRGHVSFLSLDGIAFARPVPIGSILRLTSYIVHSTSSEQFPALVHVWVQANVVDPQTGAEQTTNDFRFTWCREHGAPLTRMVVPRTYTEAMQWLEGKRALEMGSEIRLLRKNRHA</sequence>
<evidence type="ECO:0000256" key="2">
    <source>
        <dbReference type="ARBA" id="ARBA00022737"/>
    </source>
</evidence>
<feature type="domain" description="HotDog ACOT-type" evidence="6">
    <location>
        <begin position="347"/>
        <end position="464"/>
    </location>
</feature>
<evidence type="ECO:0000256" key="1">
    <source>
        <dbReference type="ARBA" id="ARBA00010458"/>
    </source>
</evidence>
<evidence type="ECO:0000259" key="6">
    <source>
        <dbReference type="PROSITE" id="PS51770"/>
    </source>
</evidence>
<keyword evidence="2" id="KW-0677">Repeat</keyword>
<dbReference type="PANTHER" id="PTHR12655:SF0">
    <property type="entry name" value="ACYL-COENZYME A THIOESTERASE 9, MITOCHONDRIAL"/>
    <property type="match status" value="1"/>
</dbReference>
<feature type="region of interest" description="Disordered" evidence="5">
    <location>
        <begin position="115"/>
        <end position="134"/>
    </location>
</feature>
<dbReference type="SUPFAM" id="SSF54637">
    <property type="entry name" value="Thioesterase/thiol ester dehydrase-isomerase"/>
    <property type="match status" value="2"/>
</dbReference>
<evidence type="ECO:0000256" key="5">
    <source>
        <dbReference type="SAM" id="MobiDB-lite"/>
    </source>
</evidence>
<keyword evidence="3" id="KW-0378">Hydrolase</keyword>
<organism evidence="7 8">
    <name type="scientific">Grifola frondosa</name>
    <name type="common">Maitake</name>
    <name type="synonym">Polyporus frondosus</name>
    <dbReference type="NCBI Taxonomy" id="5627"/>
    <lineage>
        <taxon>Eukaryota</taxon>
        <taxon>Fungi</taxon>
        <taxon>Dikarya</taxon>
        <taxon>Basidiomycota</taxon>
        <taxon>Agaricomycotina</taxon>
        <taxon>Agaricomycetes</taxon>
        <taxon>Polyporales</taxon>
        <taxon>Grifolaceae</taxon>
        <taxon>Grifola</taxon>
    </lineage>
</organism>
<evidence type="ECO:0000256" key="4">
    <source>
        <dbReference type="ARBA" id="ARBA00022946"/>
    </source>
</evidence>
<keyword evidence="8" id="KW-1185">Reference proteome</keyword>
<proteinExistence type="inferred from homology"/>
<dbReference type="GO" id="GO:0005739">
    <property type="term" value="C:mitochondrion"/>
    <property type="evidence" value="ECO:0007669"/>
    <property type="project" value="TreeGrafter"/>
</dbReference>
<dbReference type="CDD" id="cd03442">
    <property type="entry name" value="BFIT_BACH"/>
    <property type="match status" value="2"/>
</dbReference>
<evidence type="ECO:0000313" key="7">
    <source>
        <dbReference type="EMBL" id="OBZ74437.1"/>
    </source>
</evidence>
<dbReference type="Gene3D" id="3.10.129.10">
    <property type="entry name" value="Hotdog Thioesterase"/>
    <property type="match status" value="2"/>
</dbReference>
<dbReference type="InterPro" id="IPR033120">
    <property type="entry name" value="HOTDOG_ACOT"/>
</dbReference>